<protein>
    <submittedName>
        <fullName evidence="8">Cation transporter</fullName>
    </submittedName>
</protein>
<feature type="compositionally biased region" description="Gly residues" evidence="7">
    <location>
        <begin position="149"/>
        <end position="159"/>
    </location>
</feature>
<evidence type="ECO:0000256" key="4">
    <source>
        <dbReference type="ARBA" id="ARBA00022692"/>
    </source>
</evidence>
<evidence type="ECO:0000256" key="7">
    <source>
        <dbReference type="SAM" id="MobiDB-lite"/>
    </source>
</evidence>
<comment type="caution">
    <text evidence="8">The sequence shown here is derived from an EMBL/GenBank/DDBJ whole genome shotgun (WGS) entry which is preliminary data.</text>
</comment>
<gene>
    <name evidence="8" type="ORF">DS079_13755</name>
</gene>
<dbReference type="PANTHER" id="PTHR34584:SF1">
    <property type="entry name" value="NA(+)_H(+) ANTIPORTER SUBUNIT E1"/>
    <property type="match status" value="1"/>
</dbReference>
<keyword evidence="6" id="KW-0472">Membrane</keyword>
<dbReference type="Proteomes" id="UP000274327">
    <property type="component" value="Unassembled WGS sequence"/>
</dbReference>
<name>A0A3R8RWX9_9MICO</name>
<comment type="subcellular location">
    <subcellularLocation>
        <location evidence="1">Cell membrane</location>
        <topology evidence="1">Multi-pass membrane protein</topology>
    </subcellularLocation>
</comment>
<evidence type="ECO:0000256" key="6">
    <source>
        <dbReference type="ARBA" id="ARBA00023136"/>
    </source>
</evidence>
<evidence type="ECO:0000313" key="8">
    <source>
        <dbReference type="EMBL" id="RRR17642.1"/>
    </source>
</evidence>
<reference evidence="8 9" key="1">
    <citation type="submission" date="2018-07" db="EMBL/GenBank/DDBJ databases">
        <title>Brachybacteriurn paraconglorneratum KCTC 9916.</title>
        <authorList>
            <person name="Li Y."/>
        </authorList>
    </citation>
    <scope>NUCLEOTIDE SEQUENCE [LARGE SCALE GENOMIC DNA]</scope>
    <source>
        <strain evidence="8 9">KCTC 9916</strain>
    </source>
</reference>
<keyword evidence="5" id="KW-1133">Transmembrane helix</keyword>
<proteinExistence type="inferred from homology"/>
<organism evidence="8 9">
    <name type="scientific">Brachybacterium paraconglomeratum</name>
    <dbReference type="NCBI Taxonomy" id="173362"/>
    <lineage>
        <taxon>Bacteria</taxon>
        <taxon>Bacillati</taxon>
        <taxon>Actinomycetota</taxon>
        <taxon>Actinomycetes</taxon>
        <taxon>Micrococcales</taxon>
        <taxon>Dermabacteraceae</taxon>
        <taxon>Brachybacterium</taxon>
    </lineage>
</organism>
<accession>A0A3R8RWX9</accession>
<comment type="similarity">
    <text evidence="2">Belongs to the CPA3 antiporters (TC 2.A.63) subunit E family.</text>
</comment>
<dbReference type="GO" id="GO:0008324">
    <property type="term" value="F:monoatomic cation transmembrane transporter activity"/>
    <property type="evidence" value="ECO:0007669"/>
    <property type="project" value="InterPro"/>
</dbReference>
<sequence>MMRAWYTFTYVLWILGEIVKGSFAVAAGVYSPRTRSSPAIVEYPLRATTDLEIIAMASSITITPGTLVVGTAHGTLEEGPSLFVHVLFAASREQVVEDLREMEQRLLRASRGPGGAEAALLPRRSRSAVDERFADGRAVRRIRAAGHRTGPGGHAGPGGSSHEQSREQEEDER</sequence>
<dbReference type="AlphaFoldDB" id="A0A3R8RWX9"/>
<dbReference type="GO" id="GO:0005886">
    <property type="term" value="C:plasma membrane"/>
    <property type="evidence" value="ECO:0007669"/>
    <property type="project" value="UniProtKB-SubCell"/>
</dbReference>
<keyword evidence="4" id="KW-0812">Transmembrane</keyword>
<evidence type="ECO:0000256" key="3">
    <source>
        <dbReference type="ARBA" id="ARBA00022475"/>
    </source>
</evidence>
<dbReference type="PANTHER" id="PTHR34584">
    <property type="entry name" value="NA(+)/H(+) ANTIPORTER SUBUNIT E1"/>
    <property type="match status" value="1"/>
</dbReference>
<evidence type="ECO:0000256" key="5">
    <source>
        <dbReference type="ARBA" id="ARBA00022989"/>
    </source>
</evidence>
<dbReference type="EMBL" id="QOCI01000012">
    <property type="protein sequence ID" value="RRR17642.1"/>
    <property type="molecule type" value="Genomic_DNA"/>
</dbReference>
<keyword evidence="9" id="KW-1185">Reference proteome</keyword>
<evidence type="ECO:0000313" key="9">
    <source>
        <dbReference type="Proteomes" id="UP000274327"/>
    </source>
</evidence>
<evidence type="ECO:0000256" key="1">
    <source>
        <dbReference type="ARBA" id="ARBA00004651"/>
    </source>
</evidence>
<evidence type="ECO:0000256" key="2">
    <source>
        <dbReference type="ARBA" id="ARBA00006228"/>
    </source>
</evidence>
<dbReference type="Pfam" id="PF01899">
    <property type="entry name" value="MNHE"/>
    <property type="match status" value="1"/>
</dbReference>
<feature type="region of interest" description="Disordered" evidence="7">
    <location>
        <begin position="138"/>
        <end position="173"/>
    </location>
</feature>
<keyword evidence="3" id="KW-1003">Cell membrane</keyword>
<dbReference type="InterPro" id="IPR002758">
    <property type="entry name" value="Cation_antiport_E"/>
</dbReference>